<dbReference type="GO" id="GO:0022904">
    <property type="term" value="P:respiratory electron transport chain"/>
    <property type="evidence" value="ECO:0007669"/>
    <property type="project" value="InterPro"/>
</dbReference>
<reference evidence="9" key="1">
    <citation type="submission" date="2016-10" db="EMBL/GenBank/DDBJ databases">
        <authorList>
            <person name="Varghese N."/>
            <person name="Submissions S."/>
        </authorList>
    </citation>
    <scope>NUCLEOTIDE SEQUENCE [LARGE SCALE GENOMIC DNA]</scope>
    <source>
        <strain evidence="9">DSM 45079</strain>
    </source>
</reference>
<keyword evidence="3 6" id="KW-0812">Transmembrane</keyword>
<evidence type="ECO:0000259" key="7">
    <source>
        <dbReference type="Pfam" id="PF01292"/>
    </source>
</evidence>
<evidence type="ECO:0000256" key="4">
    <source>
        <dbReference type="ARBA" id="ARBA00022989"/>
    </source>
</evidence>
<dbReference type="Gene3D" id="1.20.950.20">
    <property type="entry name" value="Transmembrane di-heme cytochromes, Chain C"/>
    <property type="match status" value="1"/>
</dbReference>
<feature type="transmembrane region" description="Helical" evidence="6">
    <location>
        <begin position="26"/>
        <end position="47"/>
    </location>
</feature>
<keyword evidence="5 6" id="KW-0472">Membrane</keyword>
<evidence type="ECO:0000313" key="8">
    <source>
        <dbReference type="EMBL" id="SDU85650.1"/>
    </source>
</evidence>
<dbReference type="InterPro" id="IPR011577">
    <property type="entry name" value="Cyt_b561_bac/Ni-Hgenase"/>
</dbReference>
<sequence>MPETSAARPRPDTVQRYGRAARWLHVWVYLTVLTLLATGWWFVLYGYHRPTLAARLLGQPDMTIHQVAGYLLTAVLLGWAVFGPRGIAAFVRHTLRYRRGDGRWLADWPKAAVTGRFGGHDGHFDPGQRLANIVMVVALLVLVLTGLGLTLLPSDALSGSMLLIHEWSTFALTPVIVGHIIVAAGVLPGYRGVWRSMHLGGRLRTDVAQRLWPGWLREQQDSDEPRR</sequence>
<dbReference type="STRING" id="419479.SAMN04488563_6796"/>
<evidence type="ECO:0000256" key="1">
    <source>
        <dbReference type="ARBA" id="ARBA00004651"/>
    </source>
</evidence>
<feature type="domain" description="Cytochrome b561 bacterial/Ni-hydrogenase" evidence="7">
    <location>
        <begin position="16"/>
        <end position="197"/>
    </location>
</feature>
<dbReference type="AlphaFoldDB" id="A0A1H2LXB5"/>
<name>A0A1H2LXB5_9ACTN</name>
<feature type="transmembrane region" description="Helical" evidence="6">
    <location>
        <begin position="67"/>
        <end position="91"/>
    </location>
</feature>
<dbReference type="GO" id="GO:0005886">
    <property type="term" value="C:plasma membrane"/>
    <property type="evidence" value="ECO:0007669"/>
    <property type="project" value="UniProtKB-SubCell"/>
</dbReference>
<evidence type="ECO:0000313" key="9">
    <source>
        <dbReference type="Proteomes" id="UP000182977"/>
    </source>
</evidence>
<dbReference type="Pfam" id="PF01292">
    <property type="entry name" value="Ni_hydr_CYTB"/>
    <property type="match status" value="1"/>
</dbReference>
<comment type="subcellular location">
    <subcellularLocation>
        <location evidence="1">Cell membrane</location>
        <topology evidence="1">Multi-pass membrane protein</topology>
    </subcellularLocation>
</comment>
<dbReference type="RefSeq" id="WP_197683457.1">
    <property type="nucleotide sequence ID" value="NZ_KQ061237.1"/>
</dbReference>
<feature type="transmembrane region" description="Helical" evidence="6">
    <location>
        <begin position="172"/>
        <end position="194"/>
    </location>
</feature>
<dbReference type="Proteomes" id="UP000182977">
    <property type="component" value="Chromosome I"/>
</dbReference>
<proteinExistence type="predicted"/>
<accession>A0A1H2LXB5</accession>
<dbReference type="SUPFAM" id="SSF81342">
    <property type="entry name" value="Transmembrane di-heme cytochromes"/>
    <property type="match status" value="1"/>
</dbReference>
<keyword evidence="9" id="KW-1185">Reference proteome</keyword>
<organism evidence="8 9">
    <name type="scientific">Jiangella alkaliphila</name>
    <dbReference type="NCBI Taxonomy" id="419479"/>
    <lineage>
        <taxon>Bacteria</taxon>
        <taxon>Bacillati</taxon>
        <taxon>Actinomycetota</taxon>
        <taxon>Actinomycetes</taxon>
        <taxon>Jiangellales</taxon>
        <taxon>Jiangellaceae</taxon>
        <taxon>Jiangella</taxon>
    </lineage>
</organism>
<dbReference type="GO" id="GO:0009055">
    <property type="term" value="F:electron transfer activity"/>
    <property type="evidence" value="ECO:0007669"/>
    <property type="project" value="InterPro"/>
</dbReference>
<keyword evidence="2" id="KW-1003">Cell membrane</keyword>
<protein>
    <submittedName>
        <fullName evidence="8">Formate dehydrogenase subunit gamma</fullName>
    </submittedName>
</protein>
<gene>
    <name evidence="8" type="ORF">SAMN04488563_6796</name>
</gene>
<evidence type="ECO:0000256" key="5">
    <source>
        <dbReference type="ARBA" id="ARBA00023136"/>
    </source>
</evidence>
<keyword evidence="4 6" id="KW-1133">Transmembrane helix</keyword>
<dbReference type="EMBL" id="LT629791">
    <property type="protein sequence ID" value="SDU85650.1"/>
    <property type="molecule type" value="Genomic_DNA"/>
</dbReference>
<feature type="transmembrane region" description="Helical" evidence="6">
    <location>
        <begin position="130"/>
        <end position="152"/>
    </location>
</feature>
<evidence type="ECO:0000256" key="2">
    <source>
        <dbReference type="ARBA" id="ARBA00022475"/>
    </source>
</evidence>
<evidence type="ECO:0000256" key="6">
    <source>
        <dbReference type="SAM" id="Phobius"/>
    </source>
</evidence>
<dbReference type="InterPro" id="IPR016174">
    <property type="entry name" value="Di-haem_cyt_TM"/>
</dbReference>
<evidence type="ECO:0000256" key="3">
    <source>
        <dbReference type="ARBA" id="ARBA00022692"/>
    </source>
</evidence>